<dbReference type="GO" id="GO:0005789">
    <property type="term" value="C:endoplasmic reticulum membrane"/>
    <property type="evidence" value="ECO:0007669"/>
    <property type="project" value="TreeGrafter"/>
</dbReference>
<reference evidence="12" key="1">
    <citation type="journal article" date="2019" name="Gigascience">
        <title>De novo genome assembly of the endangered Acer yangbiense, a plant species with extremely small populations endemic to Yunnan Province, China.</title>
        <authorList>
            <person name="Yang J."/>
            <person name="Wariss H.M."/>
            <person name="Tao L."/>
            <person name="Zhang R."/>
            <person name="Yun Q."/>
            <person name="Hollingsworth P."/>
            <person name="Dao Z."/>
            <person name="Luo G."/>
            <person name="Guo H."/>
            <person name="Ma Y."/>
            <person name="Sun W."/>
        </authorList>
    </citation>
    <scope>NUCLEOTIDE SEQUENCE [LARGE SCALE GENOMIC DNA]</scope>
    <source>
        <strain evidence="12">cv. Malutang</strain>
    </source>
</reference>
<evidence type="ECO:0000313" key="12">
    <source>
        <dbReference type="Proteomes" id="UP000323000"/>
    </source>
</evidence>
<evidence type="ECO:0000256" key="4">
    <source>
        <dbReference type="ARBA" id="ARBA00012483"/>
    </source>
</evidence>
<keyword evidence="6 10" id="KW-0812">Transmembrane</keyword>
<evidence type="ECO:0000256" key="6">
    <source>
        <dbReference type="ARBA" id="ARBA00022692"/>
    </source>
</evidence>
<comment type="catalytic activity">
    <reaction evidence="1">
        <text>S-ubiquitinyl-[E2 ubiquitin-conjugating enzyme]-L-cysteine + [acceptor protein]-L-lysine = [E2 ubiquitin-conjugating enzyme]-L-cysteine + N(6)-ubiquitinyl-[acceptor protein]-L-lysine.</text>
        <dbReference type="EC" id="2.3.2.27"/>
    </reaction>
</comment>
<accession>A0A5C7HBN3</accession>
<dbReference type="GO" id="GO:0061630">
    <property type="term" value="F:ubiquitin protein ligase activity"/>
    <property type="evidence" value="ECO:0007669"/>
    <property type="project" value="UniProtKB-EC"/>
</dbReference>
<keyword evidence="5" id="KW-0808">Transferase</keyword>
<evidence type="ECO:0000256" key="9">
    <source>
        <dbReference type="ARBA" id="ARBA00023136"/>
    </source>
</evidence>
<evidence type="ECO:0000256" key="1">
    <source>
        <dbReference type="ARBA" id="ARBA00000900"/>
    </source>
</evidence>
<feature type="transmembrane region" description="Helical" evidence="10">
    <location>
        <begin position="288"/>
        <end position="307"/>
    </location>
</feature>
<keyword evidence="12" id="KW-1185">Reference proteome</keyword>
<evidence type="ECO:0000256" key="3">
    <source>
        <dbReference type="ARBA" id="ARBA00004906"/>
    </source>
</evidence>
<evidence type="ECO:0000256" key="2">
    <source>
        <dbReference type="ARBA" id="ARBA00004141"/>
    </source>
</evidence>
<dbReference type="PANTHER" id="PTHR13145">
    <property type="entry name" value="SSM4 PROTEIN"/>
    <property type="match status" value="1"/>
</dbReference>
<comment type="caution">
    <text evidence="11">The sequence shown here is derived from an EMBL/GenBank/DDBJ whole genome shotgun (WGS) entry which is preliminary data.</text>
</comment>
<name>A0A5C7HBN3_9ROSI</name>
<keyword evidence="8 10" id="KW-1133">Transmembrane helix</keyword>
<proteinExistence type="predicted"/>
<organism evidence="11 12">
    <name type="scientific">Acer yangbiense</name>
    <dbReference type="NCBI Taxonomy" id="1000413"/>
    <lineage>
        <taxon>Eukaryota</taxon>
        <taxon>Viridiplantae</taxon>
        <taxon>Streptophyta</taxon>
        <taxon>Embryophyta</taxon>
        <taxon>Tracheophyta</taxon>
        <taxon>Spermatophyta</taxon>
        <taxon>Magnoliopsida</taxon>
        <taxon>eudicotyledons</taxon>
        <taxon>Gunneridae</taxon>
        <taxon>Pentapetalae</taxon>
        <taxon>rosids</taxon>
        <taxon>malvids</taxon>
        <taxon>Sapindales</taxon>
        <taxon>Sapindaceae</taxon>
        <taxon>Hippocastanoideae</taxon>
        <taxon>Acereae</taxon>
        <taxon>Acer</taxon>
    </lineage>
</organism>
<comment type="pathway">
    <text evidence="3">Protein modification; protein ubiquitination.</text>
</comment>
<evidence type="ECO:0000313" key="11">
    <source>
        <dbReference type="EMBL" id="TXG54259.1"/>
    </source>
</evidence>
<comment type="subcellular location">
    <subcellularLocation>
        <location evidence="2">Membrane</location>
        <topology evidence="2">Multi-pass membrane protein</topology>
    </subcellularLocation>
</comment>
<evidence type="ECO:0000256" key="8">
    <source>
        <dbReference type="ARBA" id="ARBA00022989"/>
    </source>
</evidence>
<evidence type="ECO:0000256" key="7">
    <source>
        <dbReference type="ARBA" id="ARBA00022786"/>
    </source>
</evidence>
<protein>
    <recommendedName>
        <fullName evidence="4">RING-type E3 ubiquitin transferase</fullName>
        <ecNumber evidence="4">2.3.2.27</ecNumber>
    </recommendedName>
</protein>
<dbReference type="GO" id="GO:0036503">
    <property type="term" value="P:ERAD pathway"/>
    <property type="evidence" value="ECO:0007669"/>
    <property type="project" value="TreeGrafter"/>
</dbReference>
<dbReference type="OrthoDB" id="1934885at2759"/>
<evidence type="ECO:0000256" key="10">
    <source>
        <dbReference type="SAM" id="Phobius"/>
    </source>
</evidence>
<gene>
    <name evidence="11" type="ORF">EZV62_019515</name>
</gene>
<feature type="transmembrane region" description="Helical" evidence="10">
    <location>
        <begin position="95"/>
        <end position="113"/>
    </location>
</feature>
<dbReference type="Proteomes" id="UP000323000">
    <property type="component" value="Chromosome 9"/>
</dbReference>
<feature type="transmembrane region" description="Helical" evidence="10">
    <location>
        <begin position="214"/>
        <end position="238"/>
    </location>
</feature>
<feature type="transmembrane region" description="Helical" evidence="10">
    <location>
        <begin position="258"/>
        <end position="276"/>
    </location>
</feature>
<keyword evidence="9 10" id="KW-0472">Membrane</keyword>
<feature type="transmembrane region" description="Helical" evidence="10">
    <location>
        <begin position="52"/>
        <end position="75"/>
    </location>
</feature>
<dbReference type="EC" id="2.3.2.27" evidence="4"/>
<keyword evidence="7" id="KW-0833">Ubl conjugation pathway</keyword>
<sequence>MNLTSEGQENGFLGQVAENFKVLHSCVLNFLLDPVDPNYNPLRDLLKLARRVLLSVPMHGSLIVMLVFLPVKLSMRMAPSFFPLDISVSDPFTEIPSDILLFQICIPFAIELFKLRTSIKSLLRYWFTAVGWALGLTDFLLPRPDENGSQENGNGDAGQQDRLHVLQLGVLYGSVVAVLEADLNRVLASENSNVSEDYNGDEQSGSEYGIVLRIVLLPVITWIILFVINSAMIVVPISFGRALVPLLPITHGIKCNDLYAFIIGSYVIWTAVPRAGYSIEHIRTKRAAVFPIIMKLLTALCVPYVLARGVFPVLGVPISSKFGSR</sequence>
<dbReference type="PANTHER" id="PTHR13145:SF0">
    <property type="entry name" value="E3 UBIQUITIN-PROTEIN LIGASE MARCHF6"/>
    <property type="match status" value="1"/>
</dbReference>
<evidence type="ECO:0000256" key="5">
    <source>
        <dbReference type="ARBA" id="ARBA00022679"/>
    </source>
</evidence>
<dbReference type="AlphaFoldDB" id="A0A5C7HBN3"/>
<dbReference type="EMBL" id="VAHF01000009">
    <property type="protein sequence ID" value="TXG54259.1"/>
    <property type="molecule type" value="Genomic_DNA"/>
</dbReference>